<dbReference type="SUPFAM" id="SSF55874">
    <property type="entry name" value="ATPase domain of HSP90 chaperone/DNA topoisomerase II/histidine kinase"/>
    <property type="match status" value="1"/>
</dbReference>
<proteinExistence type="predicted"/>
<dbReference type="InterPro" id="IPR036890">
    <property type="entry name" value="HATPase_C_sf"/>
</dbReference>
<dbReference type="HOGENOM" id="CLU_020473_6_1_9"/>
<protein>
    <submittedName>
        <fullName evidence="14">Integral membrane sensor signal transduction histidine kinase</fullName>
    </submittedName>
</protein>
<keyword evidence="2" id="KW-1003">Cell membrane</keyword>
<evidence type="ECO:0000256" key="1">
    <source>
        <dbReference type="ARBA" id="ARBA00004651"/>
    </source>
</evidence>
<evidence type="ECO:0000256" key="2">
    <source>
        <dbReference type="ARBA" id="ARBA00022475"/>
    </source>
</evidence>
<dbReference type="SUPFAM" id="SSF158472">
    <property type="entry name" value="HAMP domain-like"/>
    <property type="match status" value="1"/>
</dbReference>
<keyword evidence="15" id="KW-1185">Reference proteome</keyword>
<dbReference type="InterPro" id="IPR050640">
    <property type="entry name" value="Bact_2-comp_sensor_kinase"/>
</dbReference>
<dbReference type="Proteomes" id="UP000001662">
    <property type="component" value="Chromosome"/>
</dbReference>
<dbReference type="RefSeq" id="WP_013272755.1">
    <property type="nucleotide sequence ID" value="NC_014376.1"/>
</dbReference>
<dbReference type="SMART" id="SM00304">
    <property type="entry name" value="HAMP"/>
    <property type="match status" value="1"/>
</dbReference>
<evidence type="ECO:0000313" key="15">
    <source>
        <dbReference type="Proteomes" id="UP000001662"/>
    </source>
</evidence>
<keyword evidence="5 12" id="KW-0812">Transmembrane</keyword>
<feature type="transmembrane region" description="Helical" evidence="12">
    <location>
        <begin position="12"/>
        <end position="34"/>
    </location>
</feature>
<keyword evidence="6" id="KW-0547">Nucleotide-binding</keyword>
<evidence type="ECO:0000256" key="5">
    <source>
        <dbReference type="ARBA" id="ARBA00022692"/>
    </source>
</evidence>
<keyword evidence="7 14" id="KW-0418">Kinase</keyword>
<keyword evidence="9 12" id="KW-1133">Transmembrane helix</keyword>
<dbReference type="PaxDb" id="610130-Closa_2089"/>
<evidence type="ECO:0000256" key="3">
    <source>
        <dbReference type="ARBA" id="ARBA00022553"/>
    </source>
</evidence>
<dbReference type="Pfam" id="PF00672">
    <property type="entry name" value="HAMP"/>
    <property type="match status" value="1"/>
</dbReference>
<dbReference type="Pfam" id="PF02743">
    <property type="entry name" value="dCache_1"/>
    <property type="match status" value="1"/>
</dbReference>
<dbReference type="InterPro" id="IPR010559">
    <property type="entry name" value="Sig_transdc_His_kin_internal"/>
</dbReference>
<dbReference type="Gene3D" id="3.30.565.10">
    <property type="entry name" value="Histidine kinase-like ATPase, C-terminal domain"/>
    <property type="match status" value="1"/>
</dbReference>
<dbReference type="OrthoDB" id="9809348at2"/>
<keyword evidence="8" id="KW-0067">ATP-binding</keyword>
<organism evidence="14 15">
    <name type="scientific">Lacrimispora saccharolytica (strain ATCC 35040 / DSM 2544 / NRCC 2533 / WM1)</name>
    <name type="common">Clostridium saccharolyticum</name>
    <dbReference type="NCBI Taxonomy" id="610130"/>
    <lineage>
        <taxon>Bacteria</taxon>
        <taxon>Bacillati</taxon>
        <taxon>Bacillota</taxon>
        <taxon>Clostridia</taxon>
        <taxon>Lachnospirales</taxon>
        <taxon>Lachnospiraceae</taxon>
        <taxon>Lacrimispora</taxon>
    </lineage>
</organism>
<dbReference type="eggNOG" id="COG2972">
    <property type="taxonomic scope" value="Bacteria"/>
</dbReference>
<dbReference type="GO" id="GO:0000155">
    <property type="term" value="F:phosphorelay sensor kinase activity"/>
    <property type="evidence" value="ECO:0007669"/>
    <property type="project" value="InterPro"/>
</dbReference>
<evidence type="ECO:0000259" key="13">
    <source>
        <dbReference type="PROSITE" id="PS50885"/>
    </source>
</evidence>
<dbReference type="STRING" id="610130.Closa_2089"/>
<sequence>MHIKKISTKIFIGVFVLSTFFLVLSLTFVNYTFYRELKKNEIQNNLLASNKIRSQFDLIINLIQATSTYLFDNEEIQEYLSGQSPQSAGKISENLNNILEMQPFISHISLMKPDSTILSTDYGTETHLLPEYYGSYMENIQVISSEGQWFTTHFHNAARDSADKKVISFIRPLMNREQQFLGLLIMDLNYNYIQEMFMLSTILSDEKTLVINSDGEILFNFPYYTSYEPVLKQYPQLLDTSTSYSLEGKVFNLDSTIVSNPIKIADWSIIRIIQTQHLIRNTKKITYYAVIIIIISCITSLIYGLWLTGKITRPIKALSDACYKIKGGDFSLRVQMDSRDEVGNLGVTFNMMLDKLNSYFINELQEQKRKSSLEFKILQSQINPHFLYNTLDSIRWLATMQNITNVAEMTSDLTNLLKYNLKQDTTSALLKDEVESIRRYIGIQKYRYGNYFEVEYKIAEDTLECIIIPFCIQPLIENSIIHGFDDMDKNYRIGIESFQENGKLYIRITDNGAGMEDSVLEEINSSKVKSNKFNQIGIKNIKERIQMQYGKEYGLIYVSEPKEGTVVTIRFPYHLRDTLQDHEFANK</sequence>
<feature type="transmembrane region" description="Helical" evidence="12">
    <location>
        <begin position="285"/>
        <end position="306"/>
    </location>
</feature>
<comment type="subcellular location">
    <subcellularLocation>
        <location evidence="1">Cell membrane</location>
        <topology evidence="1">Multi-pass membrane protein</topology>
    </subcellularLocation>
</comment>
<keyword evidence="3" id="KW-0597">Phosphoprotein</keyword>
<dbReference type="GO" id="GO:0005886">
    <property type="term" value="C:plasma membrane"/>
    <property type="evidence" value="ECO:0007669"/>
    <property type="project" value="UniProtKB-SubCell"/>
</dbReference>
<evidence type="ECO:0000256" key="12">
    <source>
        <dbReference type="SAM" id="Phobius"/>
    </source>
</evidence>
<evidence type="ECO:0000256" key="4">
    <source>
        <dbReference type="ARBA" id="ARBA00022679"/>
    </source>
</evidence>
<dbReference type="CDD" id="cd06225">
    <property type="entry name" value="HAMP"/>
    <property type="match status" value="1"/>
</dbReference>
<dbReference type="InterPro" id="IPR033479">
    <property type="entry name" value="dCache_1"/>
</dbReference>
<dbReference type="KEGG" id="csh:Closa_2089"/>
<dbReference type="EMBL" id="CP002109">
    <property type="protein sequence ID" value="ADL04668.1"/>
    <property type="molecule type" value="Genomic_DNA"/>
</dbReference>
<dbReference type="Pfam" id="PF06580">
    <property type="entry name" value="His_kinase"/>
    <property type="match status" value="1"/>
</dbReference>
<gene>
    <name evidence="14" type="ordered locus">Closa_2089</name>
</gene>
<evidence type="ECO:0000256" key="10">
    <source>
        <dbReference type="ARBA" id="ARBA00023012"/>
    </source>
</evidence>
<feature type="domain" description="HAMP" evidence="13">
    <location>
        <begin position="309"/>
        <end position="361"/>
    </location>
</feature>
<dbReference type="Gene3D" id="6.10.340.10">
    <property type="match status" value="1"/>
</dbReference>
<dbReference type="PANTHER" id="PTHR34220:SF11">
    <property type="entry name" value="SENSOR PROTEIN KINASE HPTS"/>
    <property type="match status" value="1"/>
</dbReference>
<evidence type="ECO:0000256" key="11">
    <source>
        <dbReference type="ARBA" id="ARBA00023136"/>
    </source>
</evidence>
<dbReference type="AlphaFoldDB" id="D9R1C1"/>
<evidence type="ECO:0000256" key="6">
    <source>
        <dbReference type="ARBA" id="ARBA00022741"/>
    </source>
</evidence>
<keyword evidence="4" id="KW-0808">Transferase</keyword>
<evidence type="ECO:0000256" key="9">
    <source>
        <dbReference type="ARBA" id="ARBA00022989"/>
    </source>
</evidence>
<keyword evidence="11 12" id="KW-0472">Membrane</keyword>
<reference evidence="14" key="1">
    <citation type="submission" date="2010-07" db="EMBL/GenBank/DDBJ databases">
        <title>Complete sequence of Clostridium saccharolyticum WM1.</title>
        <authorList>
            <consortium name="US DOE Joint Genome Institute"/>
            <person name="Lucas S."/>
            <person name="Copeland A."/>
            <person name="Lapidus A."/>
            <person name="Cheng J.-F."/>
            <person name="Bruce D."/>
            <person name="Goodwin L."/>
            <person name="Pitluck S."/>
            <person name="Chertkov O."/>
            <person name="Detter J.C."/>
            <person name="Han C."/>
            <person name="Tapia R."/>
            <person name="Land M."/>
            <person name="Hauser L."/>
            <person name="Chang Y.-J."/>
            <person name="Jeffries C."/>
            <person name="Kyrpides N."/>
            <person name="Ivanova N."/>
            <person name="Mikhailova N."/>
            <person name="Mouttaki H."/>
            <person name="Lin L."/>
            <person name="Zhou J."/>
            <person name="Hemme C.L."/>
            <person name="Woyke T."/>
        </authorList>
    </citation>
    <scope>NUCLEOTIDE SEQUENCE [LARGE SCALE GENOMIC DNA]</scope>
    <source>
        <strain evidence="14">WM1</strain>
    </source>
</reference>
<name>D9R1C1_LACSW</name>
<evidence type="ECO:0000256" key="7">
    <source>
        <dbReference type="ARBA" id="ARBA00022777"/>
    </source>
</evidence>
<dbReference type="PANTHER" id="PTHR34220">
    <property type="entry name" value="SENSOR HISTIDINE KINASE YPDA"/>
    <property type="match status" value="1"/>
</dbReference>
<evidence type="ECO:0000256" key="8">
    <source>
        <dbReference type="ARBA" id="ARBA00022840"/>
    </source>
</evidence>
<dbReference type="InterPro" id="IPR003660">
    <property type="entry name" value="HAMP_dom"/>
</dbReference>
<evidence type="ECO:0000313" key="14">
    <source>
        <dbReference type="EMBL" id="ADL04668.1"/>
    </source>
</evidence>
<dbReference type="GO" id="GO:0005524">
    <property type="term" value="F:ATP binding"/>
    <property type="evidence" value="ECO:0007669"/>
    <property type="project" value="UniProtKB-KW"/>
</dbReference>
<dbReference type="InterPro" id="IPR003594">
    <property type="entry name" value="HATPase_dom"/>
</dbReference>
<dbReference type="PROSITE" id="PS50885">
    <property type="entry name" value="HAMP"/>
    <property type="match status" value="1"/>
</dbReference>
<keyword evidence="10" id="KW-0902">Two-component regulatory system</keyword>
<dbReference type="Pfam" id="PF02518">
    <property type="entry name" value="HATPase_c"/>
    <property type="match status" value="1"/>
</dbReference>
<accession>D9R1C1</accession>